<keyword evidence="1" id="KW-0547">Nucleotide-binding</keyword>
<dbReference type="AlphaFoldDB" id="A0A501WA58"/>
<dbReference type="Proteomes" id="UP000316727">
    <property type="component" value="Unassembled WGS sequence"/>
</dbReference>
<feature type="domain" description="Myosin N-terminal SH3-like" evidence="3">
    <location>
        <begin position="12"/>
        <end position="40"/>
    </location>
</feature>
<keyword evidence="5" id="KW-1185">Reference proteome</keyword>
<evidence type="ECO:0000313" key="4">
    <source>
        <dbReference type="EMBL" id="TPE44954.1"/>
    </source>
</evidence>
<name>A0A501WA58_9BACT</name>
<dbReference type="Pfam" id="PF02736">
    <property type="entry name" value="Myosin_N"/>
    <property type="match status" value="1"/>
</dbReference>
<dbReference type="GO" id="GO:0003774">
    <property type="term" value="F:cytoskeletal motor activity"/>
    <property type="evidence" value="ECO:0007669"/>
    <property type="project" value="InterPro"/>
</dbReference>
<sequence>MKAGDRVKLIGEGYLKGRVVSVLGKNVTIKLDNGKTCTRKNYRLLQLPNLKLKSWKRP</sequence>
<reference evidence="4 5" key="1">
    <citation type="submission" date="2019-06" db="EMBL/GenBank/DDBJ databases">
        <title>A novel bacterium of genus Pontibacter, isolated from marine sediment.</title>
        <authorList>
            <person name="Huang H."/>
            <person name="Mo K."/>
            <person name="Hu Y."/>
        </authorList>
    </citation>
    <scope>NUCLEOTIDE SEQUENCE [LARGE SCALE GENOMIC DNA]</scope>
    <source>
        <strain evidence="4 5">HB172049</strain>
    </source>
</reference>
<proteinExistence type="predicted"/>
<dbReference type="InterPro" id="IPR004009">
    <property type="entry name" value="SH3_Myosin"/>
</dbReference>
<gene>
    <name evidence="4" type="ORF">FJM65_08030</name>
</gene>
<evidence type="ECO:0000313" key="5">
    <source>
        <dbReference type="Proteomes" id="UP000316727"/>
    </source>
</evidence>
<dbReference type="EMBL" id="VFRQ01000003">
    <property type="protein sequence ID" value="TPE44954.1"/>
    <property type="molecule type" value="Genomic_DNA"/>
</dbReference>
<dbReference type="GO" id="GO:0016459">
    <property type="term" value="C:myosin complex"/>
    <property type="evidence" value="ECO:0007669"/>
    <property type="project" value="InterPro"/>
</dbReference>
<protein>
    <recommendedName>
        <fullName evidence="3">Myosin N-terminal SH3-like domain-containing protein</fullName>
    </recommendedName>
</protein>
<accession>A0A501WA58</accession>
<evidence type="ECO:0000256" key="1">
    <source>
        <dbReference type="ARBA" id="ARBA00022741"/>
    </source>
</evidence>
<evidence type="ECO:0000256" key="2">
    <source>
        <dbReference type="ARBA" id="ARBA00022840"/>
    </source>
</evidence>
<dbReference type="GO" id="GO:0005524">
    <property type="term" value="F:ATP binding"/>
    <property type="evidence" value="ECO:0007669"/>
    <property type="project" value="UniProtKB-KW"/>
</dbReference>
<evidence type="ECO:0000259" key="3">
    <source>
        <dbReference type="Pfam" id="PF02736"/>
    </source>
</evidence>
<comment type="caution">
    <text evidence="4">The sequence shown here is derived from an EMBL/GenBank/DDBJ whole genome shotgun (WGS) entry which is preliminary data.</text>
</comment>
<keyword evidence="2" id="KW-0067">ATP-binding</keyword>
<organism evidence="4 5">
    <name type="scientific">Pontibacter mangrovi</name>
    <dbReference type="NCBI Taxonomy" id="2589816"/>
    <lineage>
        <taxon>Bacteria</taxon>
        <taxon>Pseudomonadati</taxon>
        <taxon>Bacteroidota</taxon>
        <taxon>Cytophagia</taxon>
        <taxon>Cytophagales</taxon>
        <taxon>Hymenobacteraceae</taxon>
        <taxon>Pontibacter</taxon>
    </lineage>
</organism>